<evidence type="ECO:0000313" key="3">
    <source>
        <dbReference type="EMBL" id="ASL24675.1"/>
    </source>
</evidence>
<gene>
    <name evidence="3" type="primary">Fut</name>
</gene>
<dbReference type="Pfam" id="PF01531">
    <property type="entry name" value="Glyco_transf_11"/>
    <property type="match status" value="1"/>
</dbReference>
<keyword evidence="2 3" id="KW-0808">Transferase</keyword>
<reference evidence="3" key="1">
    <citation type="submission" date="2016-11" db="EMBL/GenBank/DDBJ databases">
        <title>A nuclear fucosyltransferase-like protein, PtFUT from marine red algae Pyropia tenera (Rhodophyta) confer osmotic stress tolerance.</title>
        <authorList>
            <person name="Choi D.-W."/>
            <person name="Wi J."/>
            <person name="Jung H.S."/>
        </authorList>
    </citation>
    <scope>NUCLEOTIDE SEQUENCE</scope>
</reference>
<organism evidence="3">
    <name type="scientific">Pyropia seriata</name>
    <dbReference type="NCBI Taxonomy" id="79731"/>
    <lineage>
        <taxon>Eukaryota</taxon>
        <taxon>Rhodophyta</taxon>
        <taxon>Bangiophyceae</taxon>
        <taxon>Bangiales</taxon>
        <taxon>Bangiaceae</taxon>
        <taxon>Pyropia</taxon>
    </lineage>
</organism>
<dbReference type="GO" id="GO:0008107">
    <property type="term" value="F:galactoside 2-alpha-L-fucosyltransferase activity"/>
    <property type="evidence" value="ECO:0007669"/>
    <property type="project" value="InterPro"/>
</dbReference>
<dbReference type="EMBL" id="KY127453">
    <property type="protein sequence ID" value="ASL24675.1"/>
    <property type="molecule type" value="mRNA"/>
</dbReference>
<sequence length="596" mass="63965">MAVDMATSTTTNVHANPMVSSTCADGMVQPPLTKKMRRAGGFGSTCDVPGLGSAKLPTASTVKASELASLLDLLYAKAGVHEDATETEVAALLGADGYNLVTRLSGALAVAPQLPPTVSLDVSDVGLSSDDDGCVPSSQGDCSVPSFPGRVDDDAISIEHDLNAVPDVAPEPVDLTVRAVDVAVVPDVTRPVPEVPIAAAEPVAYKADTEIALSRIFELGKVAKVAHPEISPLAPYDGPGVVTMTGFGELGRFGNQVLQYAFLRCYAAKHGNLEIQVPSWVGASLFGLTNPEVNRPFPAVVESRDTKANSTFTSDFIDYIKASNAGMDVPELPECILDADQPRPAANVDVWGWFQWHTRAYAPYKTLIQKTFTPVPAVADPLRDAFEKALRFRGGMKRTVVGLHLRLGDYKTIAASSFGYCAPTSWYLEWLAKVWPTLENPVLCVASDDLEAVLRDFAEYNPITSEAAGLELPESFRGKGAGFFPDWYMLTQCDVLAISNSTFSFTACMANTVPDARFYRAHYAHRMEEIAPWDADPIVHRDVSALSTLQVLYNTQGAAALARNVLYELPYYGVRSVLMKGVLGVRAARAKAVAAV</sequence>
<keyword evidence="1 3" id="KW-0328">Glycosyltransferase</keyword>
<evidence type="ECO:0000256" key="2">
    <source>
        <dbReference type="ARBA" id="ARBA00022679"/>
    </source>
</evidence>
<name>A0A220YLN3_9RHOD</name>
<dbReference type="Gene3D" id="3.40.50.11350">
    <property type="match status" value="1"/>
</dbReference>
<proteinExistence type="evidence at transcript level"/>
<dbReference type="PANTHER" id="PTHR11927:SF9">
    <property type="entry name" value="L-FUCOSYLTRANSFERASE"/>
    <property type="match status" value="1"/>
</dbReference>
<evidence type="ECO:0000256" key="1">
    <source>
        <dbReference type="ARBA" id="ARBA00022676"/>
    </source>
</evidence>
<dbReference type="CDD" id="cd11301">
    <property type="entry name" value="Fut1_Fut2_like"/>
    <property type="match status" value="1"/>
</dbReference>
<protein>
    <submittedName>
        <fullName evidence="3">Fucosyltransferase</fullName>
    </submittedName>
</protein>
<dbReference type="PANTHER" id="PTHR11927">
    <property type="entry name" value="GALACTOSIDE 2-L-FUCOSYLTRANSFERASE"/>
    <property type="match status" value="1"/>
</dbReference>
<accession>A0A220YLN3</accession>
<dbReference type="AlphaFoldDB" id="A0A220YLN3"/>
<dbReference type="InterPro" id="IPR002516">
    <property type="entry name" value="Glyco_trans_11"/>
</dbReference>
<dbReference type="GO" id="GO:0016020">
    <property type="term" value="C:membrane"/>
    <property type="evidence" value="ECO:0007669"/>
    <property type="project" value="InterPro"/>
</dbReference>
<dbReference type="GO" id="GO:0005975">
    <property type="term" value="P:carbohydrate metabolic process"/>
    <property type="evidence" value="ECO:0007669"/>
    <property type="project" value="InterPro"/>
</dbReference>